<keyword evidence="7" id="KW-1185">Reference proteome</keyword>
<keyword evidence="4" id="KW-0496">Mitochondrion</keyword>
<gene>
    <name evidence="6" type="ORF">QBC37DRAFT_279137</name>
</gene>
<name>A0AAN6YEV3_9PEZI</name>
<dbReference type="Gene3D" id="3.30.2180.10">
    <property type="entry name" value="ATP12-like"/>
    <property type="match status" value="1"/>
</dbReference>
<evidence type="ECO:0000313" key="6">
    <source>
        <dbReference type="EMBL" id="KAK4216590.1"/>
    </source>
</evidence>
<dbReference type="PANTHER" id="PTHR21013:SF10">
    <property type="entry name" value="ATP SYNTHASE MITOCHONDRIAL F1 COMPLEX ASSEMBLY FACTOR 2"/>
    <property type="match status" value="1"/>
</dbReference>
<dbReference type="InterPro" id="IPR023335">
    <property type="entry name" value="ATP12_ortho_dom_sf"/>
</dbReference>
<sequence>MTSSARGLQLASATARYISTASLRSQPLPNSLRTLSSVSSSRSYTATAIAPRTQKQTQCRSYSATRSLHGRVVEPLIGTGPPPDAPVPAPEYAPSKRRAKVAKALKMMRDAKDKAAMAASSGEITRFWKTTSVRETNGMYEVLLDSRPLRRPDDKQIIRIPLSKPHLANALALEWDQLTSSREATKNHLLPLTSLVSRAIDIAADDAKTAHQNPNNPEAISPLREGLANMLLRYLDTDSLLCWSPPVDPSNPAAPSSALDNEGKSLRDRQEAVYNQVVPFLMAHVWPGVSKIIPVLDDNFIMPKSQDPATRATVQTWIERDLDAWEVAGLERATLAAKSLLIGARLIAEWGETFSSKVGAKAAIEKGEGRELFGIEEAARAASIEVDWQIERWGEVEDTHDVEKVDVRRQLGGVVLLVSGTRSSNPN</sequence>
<evidence type="ECO:0000256" key="5">
    <source>
        <dbReference type="ARBA" id="ARBA00023186"/>
    </source>
</evidence>
<protein>
    <submittedName>
        <fullName evidence="6">Protein atp12, mitochondrial</fullName>
    </submittedName>
</protein>
<evidence type="ECO:0000256" key="4">
    <source>
        <dbReference type="ARBA" id="ARBA00023128"/>
    </source>
</evidence>
<dbReference type="EMBL" id="MU858067">
    <property type="protein sequence ID" value="KAK4216590.1"/>
    <property type="molecule type" value="Genomic_DNA"/>
</dbReference>
<reference evidence="6" key="1">
    <citation type="journal article" date="2023" name="Mol. Phylogenet. Evol.">
        <title>Genome-scale phylogeny and comparative genomics of the fungal order Sordariales.</title>
        <authorList>
            <person name="Hensen N."/>
            <person name="Bonometti L."/>
            <person name="Westerberg I."/>
            <person name="Brannstrom I.O."/>
            <person name="Guillou S."/>
            <person name="Cros-Aarteil S."/>
            <person name="Calhoun S."/>
            <person name="Haridas S."/>
            <person name="Kuo A."/>
            <person name="Mondo S."/>
            <person name="Pangilinan J."/>
            <person name="Riley R."/>
            <person name="LaButti K."/>
            <person name="Andreopoulos B."/>
            <person name="Lipzen A."/>
            <person name="Chen C."/>
            <person name="Yan M."/>
            <person name="Daum C."/>
            <person name="Ng V."/>
            <person name="Clum A."/>
            <person name="Steindorff A."/>
            <person name="Ohm R.A."/>
            <person name="Martin F."/>
            <person name="Silar P."/>
            <person name="Natvig D.O."/>
            <person name="Lalanne C."/>
            <person name="Gautier V."/>
            <person name="Ament-Velasquez S.L."/>
            <person name="Kruys A."/>
            <person name="Hutchinson M.I."/>
            <person name="Powell A.J."/>
            <person name="Barry K."/>
            <person name="Miller A.N."/>
            <person name="Grigoriev I.V."/>
            <person name="Debuchy R."/>
            <person name="Gladieux P."/>
            <person name="Hiltunen Thoren M."/>
            <person name="Johannesson H."/>
        </authorList>
    </citation>
    <scope>NUCLEOTIDE SEQUENCE</scope>
    <source>
        <strain evidence="6">PSN293</strain>
    </source>
</reference>
<keyword evidence="5" id="KW-0143">Chaperone</keyword>
<dbReference type="Proteomes" id="UP001301769">
    <property type="component" value="Unassembled WGS sequence"/>
</dbReference>
<keyword evidence="3" id="KW-0809">Transit peptide</keyword>
<dbReference type="GO" id="GO:0033615">
    <property type="term" value="P:mitochondrial proton-transporting ATP synthase complex assembly"/>
    <property type="evidence" value="ECO:0007669"/>
    <property type="project" value="TreeGrafter"/>
</dbReference>
<dbReference type="GO" id="GO:0005739">
    <property type="term" value="C:mitochondrion"/>
    <property type="evidence" value="ECO:0007669"/>
    <property type="project" value="UniProtKB-SubCell"/>
</dbReference>
<accession>A0AAN6YEV3</accession>
<evidence type="ECO:0000256" key="3">
    <source>
        <dbReference type="ARBA" id="ARBA00022946"/>
    </source>
</evidence>
<dbReference type="PANTHER" id="PTHR21013">
    <property type="entry name" value="ATP SYNTHASE MITOCHONDRIAL F1 COMPLEX ASSEMBLY FACTOR 2/ATP12 PROTEIN, MITOCHONDRIAL PRECURSOR"/>
    <property type="match status" value="1"/>
</dbReference>
<dbReference type="InterPro" id="IPR011419">
    <property type="entry name" value="ATP12_ATP_synth-F1-assembly"/>
</dbReference>
<comment type="similarity">
    <text evidence="2">Belongs to the ATP12 family.</text>
</comment>
<comment type="caution">
    <text evidence="6">The sequence shown here is derived from an EMBL/GenBank/DDBJ whole genome shotgun (WGS) entry which is preliminary data.</text>
</comment>
<evidence type="ECO:0000256" key="1">
    <source>
        <dbReference type="ARBA" id="ARBA00004173"/>
    </source>
</evidence>
<evidence type="ECO:0000256" key="2">
    <source>
        <dbReference type="ARBA" id="ARBA00008231"/>
    </source>
</evidence>
<proteinExistence type="inferred from homology"/>
<dbReference type="Gene3D" id="1.10.3580.10">
    <property type="entry name" value="ATP12 ATPase"/>
    <property type="match status" value="1"/>
</dbReference>
<dbReference type="AlphaFoldDB" id="A0AAN6YEV3"/>
<organism evidence="6 7">
    <name type="scientific">Rhypophila decipiens</name>
    <dbReference type="NCBI Taxonomy" id="261697"/>
    <lineage>
        <taxon>Eukaryota</taxon>
        <taxon>Fungi</taxon>
        <taxon>Dikarya</taxon>
        <taxon>Ascomycota</taxon>
        <taxon>Pezizomycotina</taxon>
        <taxon>Sordariomycetes</taxon>
        <taxon>Sordariomycetidae</taxon>
        <taxon>Sordariales</taxon>
        <taxon>Naviculisporaceae</taxon>
        <taxon>Rhypophila</taxon>
    </lineage>
</organism>
<dbReference type="Pfam" id="PF07542">
    <property type="entry name" value="ATP12"/>
    <property type="match status" value="1"/>
</dbReference>
<dbReference type="SUPFAM" id="SSF160909">
    <property type="entry name" value="ATP12-like"/>
    <property type="match status" value="1"/>
</dbReference>
<evidence type="ECO:0000313" key="7">
    <source>
        <dbReference type="Proteomes" id="UP001301769"/>
    </source>
</evidence>
<reference evidence="6" key="2">
    <citation type="submission" date="2023-05" db="EMBL/GenBank/DDBJ databases">
        <authorList>
            <consortium name="Lawrence Berkeley National Laboratory"/>
            <person name="Steindorff A."/>
            <person name="Hensen N."/>
            <person name="Bonometti L."/>
            <person name="Westerberg I."/>
            <person name="Brannstrom I.O."/>
            <person name="Guillou S."/>
            <person name="Cros-Aarteil S."/>
            <person name="Calhoun S."/>
            <person name="Haridas S."/>
            <person name="Kuo A."/>
            <person name="Mondo S."/>
            <person name="Pangilinan J."/>
            <person name="Riley R."/>
            <person name="Labutti K."/>
            <person name="Andreopoulos B."/>
            <person name="Lipzen A."/>
            <person name="Chen C."/>
            <person name="Yanf M."/>
            <person name="Daum C."/>
            <person name="Ng V."/>
            <person name="Clum A."/>
            <person name="Ohm R."/>
            <person name="Martin F."/>
            <person name="Silar P."/>
            <person name="Natvig D."/>
            <person name="Lalanne C."/>
            <person name="Gautier V."/>
            <person name="Ament-Velasquez S.L."/>
            <person name="Kruys A."/>
            <person name="Hutchinson M.I."/>
            <person name="Powell A.J."/>
            <person name="Barry K."/>
            <person name="Miller A.N."/>
            <person name="Grigoriev I.V."/>
            <person name="Debuchy R."/>
            <person name="Gladieux P."/>
            <person name="Thoren M.H."/>
            <person name="Johannesson H."/>
        </authorList>
    </citation>
    <scope>NUCLEOTIDE SEQUENCE</scope>
    <source>
        <strain evidence="6">PSN293</strain>
    </source>
</reference>
<dbReference type="InterPro" id="IPR042272">
    <property type="entry name" value="ATP12_ATP_synth-F1-assembly_N"/>
</dbReference>
<comment type="subcellular location">
    <subcellularLocation>
        <location evidence="1">Mitochondrion</location>
    </subcellularLocation>
</comment>